<dbReference type="PANTHER" id="PTHR30605:SF0">
    <property type="entry name" value="ANHYDRO-N-ACETYLMURAMIC ACID KINASE"/>
    <property type="match status" value="1"/>
</dbReference>
<dbReference type="Pfam" id="PF03702">
    <property type="entry name" value="AnmK"/>
    <property type="match status" value="1"/>
</dbReference>
<dbReference type="InterPro" id="IPR005338">
    <property type="entry name" value="Anhydro_N_Ac-Mur_kinase"/>
</dbReference>
<dbReference type="GO" id="GO:0016773">
    <property type="term" value="F:phosphotransferase activity, alcohol group as acceptor"/>
    <property type="evidence" value="ECO:0007669"/>
    <property type="project" value="InterPro"/>
</dbReference>
<evidence type="ECO:0000313" key="1">
    <source>
        <dbReference type="EMBL" id="KAH8020634.1"/>
    </source>
</evidence>
<gene>
    <name evidence="1" type="ORF">HPB51_002583</name>
</gene>
<dbReference type="InterPro" id="IPR043129">
    <property type="entry name" value="ATPase_NBD"/>
</dbReference>
<dbReference type="EMBL" id="JABSTU010000009">
    <property type="protein sequence ID" value="KAH8020634.1"/>
    <property type="molecule type" value="Genomic_DNA"/>
</dbReference>
<keyword evidence="2" id="KW-1185">Reference proteome</keyword>
<dbReference type="SUPFAM" id="SSF53067">
    <property type="entry name" value="Actin-like ATPase domain"/>
    <property type="match status" value="1"/>
</dbReference>
<dbReference type="Gene3D" id="3.30.420.40">
    <property type="match status" value="2"/>
</dbReference>
<reference evidence="1" key="2">
    <citation type="submission" date="2021-09" db="EMBL/GenBank/DDBJ databases">
        <authorList>
            <person name="Jia N."/>
            <person name="Wang J."/>
            <person name="Shi W."/>
            <person name="Du L."/>
            <person name="Sun Y."/>
            <person name="Zhan W."/>
            <person name="Jiang J."/>
            <person name="Wang Q."/>
            <person name="Zhang B."/>
            <person name="Ji P."/>
            <person name="Sakyi L.B."/>
            <person name="Cui X."/>
            <person name="Yuan T."/>
            <person name="Jiang B."/>
            <person name="Yang W."/>
            <person name="Lam T.T.-Y."/>
            <person name="Chang Q."/>
            <person name="Ding S."/>
            <person name="Wang X."/>
            <person name="Zhu J."/>
            <person name="Ruan X."/>
            <person name="Zhao L."/>
            <person name="Wei J."/>
            <person name="Que T."/>
            <person name="Du C."/>
            <person name="Cheng J."/>
            <person name="Dai P."/>
            <person name="Han X."/>
            <person name="Huang E."/>
            <person name="Gao Y."/>
            <person name="Liu J."/>
            <person name="Shao H."/>
            <person name="Ye R."/>
            <person name="Li L."/>
            <person name="Wei W."/>
            <person name="Wang X."/>
            <person name="Wang C."/>
            <person name="Huo Q."/>
            <person name="Li W."/>
            <person name="Guo W."/>
            <person name="Chen H."/>
            <person name="Chen S."/>
            <person name="Zhou L."/>
            <person name="Zhou L."/>
            <person name="Ni X."/>
            <person name="Tian J."/>
            <person name="Zhou Y."/>
            <person name="Sheng Y."/>
            <person name="Liu T."/>
            <person name="Pan Y."/>
            <person name="Xia L."/>
            <person name="Li J."/>
            <person name="Zhao F."/>
            <person name="Cao W."/>
        </authorList>
    </citation>
    <scope>NUCLEOTIDE SEQUENCE</scope>
    <source>
        <strain evidence="1">Rmic-2018</strain>
        <tissue evidence="1">Larvae</tissue>
    </source>
</reference>
<dbReference type="PANTHER" id="PTHR30605">
    <property type="entry name" value="ANHYDRO-N-ACETYLMURAMIC ACID KINASE"/>
    <property type="match status" value="1"/>
</dbReference>
<dbReference type="Proteomes" id="UP000821866">
    <property type="component" value="Chromosome 7"/>
</dbReference>
<evidence type="ECO:0000313" key="2">
    <source>
        <dbReference type="Proteomes" id="UP000821866"/>
    </source>
</evidence>
<dbReference type="VEuPathDB" id="VectorBase:LOC119175022"/>
<accession>A0A9J6DF42</accession>
<dbReference type="AlphaFoldDB" id="A0A9J6DF42"/>
<proteinExistence type="predicted"/>
<organism evidence="1 2">
    <name type="scientific">Rhipicephalus microplus</name>
    <name type="common">Cattle tick</name>
    <name type="synonym">Boophilus microplus</name>
    <dbReference type="NCBI Taxonomy" id="6941"/>
    <lineage>
        <taxon>Eukaryota</taxon>
        <taxon>Metazoa</taxon>
        <taxon>Ecdysozoa</taxon>
        <taxon>Arthropoda</taxon>
        <taxon>Chelicerata</taxon>
        <taxon>Arachnida</taxon>
        <taxon>Acari</taxon>
        <taxon>Parasitiformes</taxon>
        <taxon>Ixodida</taxon>
        <taxon>Ixodoidea</taxon>
        <taxon>Ixodidae</taxon>
        <taxon>Rhipicephalinae</taxon>
        <taxon>Rhipicephalus</taxon>
        <taxon>Boophilus</taxon>
    </lineage>
</organism>
<sequence length="441" mass="47743">MKSASATVSAAAVQKAVACAVEPGNPQCPGVAGHTEEALNILKSRAARGAGMDTGELCCFEVTEDDMPDYRVIGVMSGSSLDGLDIIYVTFQVNGETWKYKIEHTNCQPYGKYWANKLQHAARSMSALEYQLFHTEYGRYLGDCVNIFIRDNQLQGKVDLVACHGHTVFHQPAQLTTAQVGDGAAVAAVTGLPTVSDFRSVDISLEGQGSPFSLAAERKLFGSEYQYFLNIGGMACLTYVGKCNHDSFAVDVCPANQLLNLLAEHEGQTFDNEGKIAAAGTVNSRLLKDLDGFTYYMKPLPKSLGVDFGPEILYPLICARDLSTPDAMRTYMAHICNQVVATVRAVKQKVSTDYPGHCKMLVTGGGARNKLLVDELTKMLKDEDITVTVPTDELVKFKEALMTAVLGMLRVREEVTFFSKVSGAQRDSVGGALWCGAVTQA</sequence>
<protein>
    <submittedName>
        <fullName evidence="1">Uncharacterized protein</fullName>
    </submittedName>
</protein>
<dbReference type="GO" id="GO:0006040">
    <property type="term" value="P:amino sugar metabolic process"/>
    <property type="evidence" value="ECO:0007669"/>
    <property type="project" value="InterPro"/>
</dbReference>
<name>A0A9J6DF42_RHIMP</name>
<dbReference type="GO" id="GO:0009254">
    <property type="term" value="P:peptidoglycan turnover"/>
    <property type="evidence" value="ECO:0007669"/>
    <property type="project" value="InterPro"/>
</dbReference>
<reference evidence="1" key="1">
    <citation type="journal article" date="2020" name="Cell">
        <title>Large-Scale Comparative Analyses of Tick Genomes Elucidate Their Genetic Diversity and Vector Capacities.</title>
        <authorList>
            <consortium name="Tick Genome and Microbiome Consortium (TIGMIC)"/>
            <person name="Jia N."/>
            <person name="Wang J."/>
            <person name="Shi W."/>
            <person name="Du L."/>
            <person name="Sun Y."/>
            <person name="Zhan W."/>
            <person name="Jiang J.F."/>
            <person name="Wang Q."/>
            <person name="Zhang B."/>
            <person name="Ji P."/>
            <person name="Bell-Sakyi L."/>
            <person name="Cui X.M."/>
            <person name="Yuan T.T."/>
            <person name="Jiang B.G."/>
            <person name="Yang W.F."/>
            <person name="Lam T.T."/>
            <person name="Chang Q.C."/>
            <person name="Ding S.J."/>
            <person name="Wang X.J."/>
            <person name="Zhu J.G."/>
            <person name="Ruan X.D."/>
            <person name="Zhao L."/>
            <person name="Wei J.T."/>
            <person name="Ye R.Z."/>
            <person name="Que T.C."/>
            <person name="Du C.H."/>
            <person name="Zhou Y.H."/>
            <person name="Cheng J.X."/>
            <person name="Dai P.F."/>
            <person name="Guo W.B."/>
            <person name="Han X.H."/>
            <person name="Huang E.J."/>
            <person name="Li L.F."/>
            <person name="Wei W."/>
            <person name="Gao Y.C."/>
            <person name="Liu J.Z."/>
            <person name="Shao H.Z."/>
            <person name="Wang X."/>
            <person name="Wang C.C."/>
            <person name="Yang T.C."/>
            <person name="Huo Q.B."/>
            <person name="Li W."/>
            <person name="Chen H.Y."/>
            <person name="Chen S.E."/>
            <person name="Zhou L.G."/>
            <person name="Ni X.B."/>
            <person name="Tian J.H."/>
            <person name="Sheng Y."/>
            <person name="Liu T."/>
            <person name="Pan Y.S."/>
            <person name="Xia L.Y."/>
            <person name="Li J."/>
            <person name="Zhao F."/>
            <person name="Cao W.C."/>
        </authorList>
    </citation>
    <scope>NUCLEOTIDE SEQUENCE</scope>
    <source>
        <strain evidence="1">Rmic-2018</strain>
    </source>
</reference>
<comment type="caution">
    <text evidence="1">The sequence shown here is derived from an EMBL/GenBank/DDBJ whole genome shotgun (WGS) entry which is preliminary data.</text>
</comment>
<dbReference type="GO" id="GO:0005524">
    <property type="term" value="F:ATP binding"/>
    <property type="evidence" value="ECO:0007669"/>
    <property type="project" value="InterPro"/>
</dbReference>